<protein>
    <submittedName>
        <fullName evidence="4">Peptidase family M23</fullName>
    </submittedName>
</protein>
<sequence length="306" mass="33220">MQIILLSRSGRTWIQLCVGSLLLYLGVASVILITGMAFAFSAQETSAFHTLTDELVAQWHAQTEEQQKTVADTIRSTEENLDAFASRLGRMHAQVTRLEALGNRLTRMSGLDGDEFSFGKPPALGGPLRPSALETQSIPDFLSSLESLASQLENVQPKLQALESALMQGQIEAEVRPSGRPISKGWISSPYGPRRDPITGKKAYHDGIDFAGKTGTEIVAVASGIVVWSGERTGYGQMIEINHGKGYSTRYGHNSGNLVKVGDTVRKGEPIATIGSTGRSTGPHVHFEVLRNGKPINPNRFVRHRS</sequence>
<dbReference type="Pfam" id="PF01551">
    <property type="entry name" value="Peptidase_M23"/>
    <property type="match status" value="1"/>
</dbReference>
<evidence type="ECO:0000256" key="1">
    <source>
        <dbReference type="SAM" id="Phobius"/>
    </source>
</evidence>
<dbReference type="InterPro" id="IPR016047">
    <property type="entry name" value="M23ase_b-sheet_dom"/>
</dbReference>
<gene>
    <name evidence="4" type="ORF">BECKFM1743A_GA0114220_106592</name>
    <name evidence="5" type="ORF">BECKFM1743B_GA0114221_102645</name>
    <name evidence="3" type="ORF">BECKFM1743C_GA0114222_102645</name>
</gene>
<keyword evidence="1" id="KW-1133">Transmembrane helix</keyword>
<proteinExistence type="predicted"/>
<reference evidence="4" key="1">
    <citation type="submission" date="2019-02" db="EMBL/GenBank/DDBJ databases">
        <authorList>
            <person name="Gruber-Vodicka R. H."/>
            <person name="Seah K. B. B."/>
        </authorList>
    </citation>
    <scope>NUCLEOTIDE SEQUENCE</scope>
    <source>
        <strain evidence="4">BECK_BZ163</strain>
        <strain evidence="5">BECK_BZ164</strain>
        <strain evidence="3">BECK_BZ165</strain>
    </source>
</reference>
<dbReference type="SUPFAM" id="SSF51261">
    <property type="entry name" value="Duplicated hybrid motif"/>
    <property type="match status" value="1"/>
</dbReference>
<dbReference type="CDD" id="cd12797">
    <property type="entry name" value="M23_peptidase"/>
    <property type="match status" value="1"/>
</dbReference>
<name>A0A450TUQ3_9GAMM</name>
<organism evidence="4">
    <name type="scientific">Candidatus Kentrum sp. FM</name>
    <dbReference type="NCBI Taxonomy" id="2126340"/>
    <lineage>
        <taxon>Bacteria</taxon>
        <taxon>Pseudomonadati</taxon>
        <taxon>Pseudomonadota</taxon>
        <taxon>Gammaproteobacteria</taxon>
        <taxon>Candidatus Kentrum</taxon>
    </lineage>
</organism>
<accession>A0A450TUQ3</accession>
<evidence type="ECO:0000313" key="4">
    <source>
        <dbReference type="EMBL" id="VFJ72690.1"/>
    </source>
</evidence>
<dbReference type="EMBL" id="CAADFA010000264">
    <property type="protein sequence ID" value="VFJ60072.1"/>
    <property type="molecule type" value="Genomic_DNA"/>
</dbReference>
<dbReference type="Gene3D" id="2.70.70.10">
    <property type="entry name" value="Glucose Permease (Domain IIA)"/>
    <property type="match status" value="1"/>
</dbReference>
<dbReference type="EMBL" id="CAADEZ010000659">
    <property type="protein sequence ID" value="VFJ72690.1"/>
    <property type="molecule type" value="Genomic_DNA"/>
</dbReference>
<evidence type="ECO:0000313" key="3">
    <source>
        <dbReference type="EMBL" id="VFJ60072.1"/>
    </source>
</evidence>
<dbReference type="PANTHER" id="PTHR21666">
    <property type="entry name" value="PEPTIDASE-RELATED"/>
    <property type="match status" value="1"/>
</dbReference>
<evidence type="ECO:0000259" key="2">
    <source>
        <dbReference type="Pfam" id="PF01551"/>
    </source>
</evidence>
<dbReference type="PANTHER" id="PTHR21666:SF291">
    <property type="entry name" value="STAGE II SPORULATION PROTEIN Q"/>
    <property type="match status" value="1"/>
</dbReference>
<dbReference type="EMBL" id="CAADFL010000264">
    <property type="protein sequence ID" value="VFK13039.1"/>
    <property type="molecule type" value="Genomic_DNA"/>
</dbReference>
<keyword evidence="1" id="KW-0812">Transmembrane</keyword>
<dbReference type="InterPro" id="IPR011055">
    <property type="entry name" value="Dup_hybrid_motif"/>
</dbReference>
<dbReference type="GO" id="GO:0004222">
    <property type="term" value="F:metalloendopeptidase activity"/>
    <property type="evidence" value="ECO:0007669"/>
    <property type="project" value="TreeGrafter"/>
</dbReference>
<feature type="transmembrane region" description="Helical" evidence="1">
    <location>
        <begin position="21"/>
        <end position="40"/>
    </location>
</feature>
<keyword evidence="1" id="KW-0472">Membrane</keyword>
<dbReference type="FunFam" id="2.70.70.10:FF:000006">
    <property type="entry name" value="M23 family peptidase"/>
    <property type="match status" value="1"/>
</dbReference>
<dbReference type="InterPro" id="IPR050570">
    <property type="entry name" value="Cell_wall_metabolism_enzyme"/>
</dbReference>
<feature type="domain" description="M23ase beta-sheet core" evidence="2">
    <location>
        <begin position="204"/>
        <end position="298"/>
    </location>
</feature>
<evidence type="ECO:0000313" key="5">
    <source>
        <dbReference type="EMBL" id="VFK13039.1"/>
    </source>
</evidence>
<dbReference type="AlphaFoldDB" id="A0A450TUQ3"/>